<dbReference type="eggNOG" id="COG0354">
    <property type="taxonomic scope" value="Bacteria"/>
</dbReference>
<accession>Q11JR9</accession>
<dbReference type="EMBL" id="CP000390">
    <property type="protein sequence ID" value="ABG62356.1"/>
    <property type="molecule type" value="Genomic_DNA"/>
</dbReference>
<dbReference type="OrthoDB" id="9796287at2"/>
<dbReference type="InterPro" id="IPR017703">
    <property type="entry name" value="YgfZ/GCV_T_CS"/>
</dbReference>
<dbReference type="GO" id="GO:0016226">
    <property type="term" value="P:iron-sulfur cluster assembly"/>
    <property type="evidence" value="ECO:0007669"/>
    <property type="project" value="TreeGrafter"/>
</dbReference>
<dbReference type="NCBIfam" id="TIGR03317">
    <property type="entry name" value="ygfZ_signature"/>
    <property type="match status" value="1"/>
</dbReference>
<keyword evidence="1" id="KW-0809">Transit peptide</keyword>
<dbReference type="PIRSF" id="PIRSF006487">
    <property type="entry name" value="GcvT"/>
    <property type="match status" value="1"/>
</dbReference>
<dbReference type="Pfam" id="PF25455">
    <property type="entry name" value="Beta-barrel_CAF17_C"/>
    <property type="match status" value="1"/>
</dbReference>
<evidence type="ECO:0000313" key="3">
    <source>
        <dbReference type="EMBL" id="ABG62356.1"/>
    </source>
</evidence>
<dbReference type="Gene3D" id="2.40.30.160">
    <property type="match status" value="1"/>
</dbReference>
<dbReference type="InterPro" id="IPR045179">
    <property type="entry name" value="YgfZ/GcvT"/>
</dbReference>
<evidence type="ECO:0000256" key="1">
    <source>
        <dbReference type="ARBA" id="ARBA00022946"/>
    </source>
</evidence>
<dbReference type="KEGG" id="mes:Meso_0959"/>
<protein>
    <submittedName>
        <fullName evidence="3">Glycine cleavage T protein (Aminomethyl transferase)</fullName>
    </submittedName>
</protein>
<keyword evidence="3" id="KW-0808">Transferase</keyword>
<dbReference type="PANTHER" id="PTHR22602:SF0">
    <property type="entry name" value="TRANSFERASE CAF17, MITOCHONDRIAL-RELATED"/>
    <property type="match status" value="1"/>
</dbReference>
<gene>
    <name evidence="3" type="ordered locus">Meso_0959</name>
</gene>
<dbReference type="InterPro" id="IPR027266">
    <property type="entry name" value="TrmE/GcvT-like"/>
</dbReference>
<dbReference type="PANTHER" id="PTHR22602">
    <property type="entry name" value="TRANSFERASE CAF17, MITOCHONDRIAL-RELATED"/>
    <property type="match status" value="1"/>
</dbReference>
<evidence type="ECO:0000259" key="2">
    <source>
        <dbReference type="Pfam" id="PF25455"/>
    </source>
</evidence>
<dbReference type="STRING" id="266779.Meso_0959"/>
<dbReference type="GO" id="GO:0016740">
    <property type="term" value="F:transferase activity"/>
    <property type="evidence" value="ECO:0007669"/>
    <property type="project" value="UniProtKB-KW"/>
</dbReference>
<dbReference type="Gene3D" id="3.30.1360.120">
    <property type="entry name" value="Probable tRNA modification gtpase trme, domain 1"/>
    <property type="match status" value="1"/>
</dbReference>
<dbReference type="SUPFAM" id="SSF103025">
    <property type="entry name" value="Folate-binding domain"/>
    <property type="match status" value="1"/>
</dbReference>
<name>Q11JR9_CHESB</name>
<dbReference type="HOGENOM" id="CLU_007884_7_1_5"/>
<sequence>MPSVELSDRTVLLAAGPDAEALLQNIITTDLSALGQDEARPGALLTPQGKILFDFLISRTGQDGFRLDCRSDLAQDFLKRLMLYRLRAKAELSIDNNAVISVSWGNDSLSSQTDSMSVVDRRFPEALKVARRYGSADEGSADISAWDRLRVEHGVAESGRDYDLGDAFPHEILFDQNGGVGLKKGCYVGQEVVSRMHHRGTARRRLVIVRGDKALPASGSQITADGRAIGALGTVCDADGLAILRIDRAAEAIQAGNPILAGEAALSLKVPAFAKFTISVPDGPAETA</sequence>
<feature type="domain" description="CAF17 C-terminal" evidence="2">
    <location>
        <begin position="203"/>
        <end position="274"/>
    </location>
</feature>
<dbReference type="InterPro" id="IPR057460">
    <property type="entry name" value="CAF17_C"/>
</dbReference>
<organism evidence="3">
    <name type="scientific">Chelativorans sp. (strain BNC1)</name>
    <dbReference type="NCBI Taxonomy" id="266779"/>
    <lineage>
        <taxon>Bacteria</taxon>
        <taxon>Pseudomonadati</taxon>
        <taxon>Pseudomonadota</taxon>
        <taxon>Alphaproteobacteria</taxon>
        <taxon>Hyphomicrobiales</taxon>
        <taxon>Phyllobacteriaceae</taxon>
        <taxon>Chelativorans</taxon>
    </lineage>
</organism>
<dbReference type="AlphaFoldDB" id="Q11JR9"/>
<proteinExistence type="predicted"/>
<reference evidence="3" key="1">
    <citation type="submission" date="2006-06" db="EMBL/GenBank/DDBJ databases">
        <title>Complete sequence of chromosome of Chelativorans sp. BNC1.</title>
        <authorList>
            <consortium name="US DOE Joint Genome Institute"/>
            <person name="Copeland A."/>
            <person name="Lucas S."/>
            <person name="Lapidus A."/>
            <person name="Barry K."/>
            <person name="Detter J.C."/>
            <person name="Glavina del Rio T."/>
            <person name="Hammon N."/>
            <person name="Israni S."/>
            <person name="Dalin E."/>
            <person name="Tice H."/>
            <person name="Pitluck S."/>
            <person name="Chertkov O."/>
            <person name="Brettin T."/>
            <person name="Bruce D."/>
            <person name="Han C."/>
            <person name="Tapia R."/>
            <person name="Gilna P."/>
            <person name="Schmutz J."/>
            <person name="Larimer F."/>
            <person name="Land M."/>
            <person name="Hauser L."/>
            <person name="Kyrpides N."/>
            <person name="Mikhailova N."/>
            <person name="Richardson P."/>
        </authorList>
    </citation>
    <scope>NUCLEOTIDE SEQUENCE</scope>
    <source>
        <strain evidence="3">BNC1</strain>
    </source>
</reference>